<dbReference type="Pfam" id="PF01479">
    <property type="entry name" value="S4"/>
    <property type="match status" value="1"/>
</dbReference>
<dbReference type="PANTHER" id="PTHR21600:SF44">
    <property type="entry name" value="RIBOSOMAL LARGE SUBUNIT PSEUDOURIDINE SYNTHASE D"/>
    <property type="match status" value="1"/>
</dbReference>
<dbReference type="PATRIC" id="fig|1121405.3.peg.3929"/>
<dbReference type="AlphaFoldDB" id="S7UPD9"/>
<sequence>MIDTVDEYRIIVDDQSAGLRLDAFLGTILPDCSRSYAAQLIRTGRITLFQRKAKPSHRLRPGDEILARIPPPEPAHIPPEPIPLDIIYQDDFLIVLNKPAGMVVHPAPGHSSGTLVNALLHHCPDLPGIGGEVRPGIVHRLDKDTTGLLVVAKTADAHTDLSAQFKSRRVGKKYLVLVHDHMATDSGSIDRPIARHPSNRKKMAVTMGSGRHALTRWRRLEHLAEASLLEVDLLTGRTHQIRVHFSAIHHPVIGDPIYSSSNWGNHSPKVRRLIQPIRRQMLHALKIRFKHPESGADICFSAPPPPDMLELICALRKAYTDVSS</sequence>
<evidence type="ECO:0000256" key="3">
    <source>
        <dbReference type="PIRSR" id="PIRSR606225-1"/>
    </source>
</evidence>
<dbReference type="Gene3D" id="3.10.290.10">
    <property type="entry name" value="RNA-binding S4 domain"/>
    <property type="match status" value="1"/>
</dbReference>
<dbReference type="InterPro" id="IPR006224">
    <property type="entry name" value="PsdUridine_synth_RluA-like_CS"/>
</dbReference>
<dbReference type="InterPro" id="IPR020103">
    <property type="entry name" value="PsdUridine_synth_cat_dom_sf"/>
</dbReference>
<dbReference type="Proteomes" id="UP000014977">
    <property type="component" value="Unassembled WGS sequence"/>
</dbReference>
<proteinExistence type="inferred from homology"/>
<gene>
    <name evidence="7" type="ORF">dsmv_3390</name>
</gene>
<name>S7UPD9_DESML</name>
<dbReference type="Pfam" id="PF00849">
    <property type="entry name" value="PseudoU_synth_2"/>
    <property type="match status" value="1"/>
</dbReference>
<comment type="function">
    <text evidence="5">Responsible for synthesis of pseudouridine from uracil.</text>
</comment>
<dbReference type="InterPro" id="IPR036986">
    <property type="entry name" value="S4_RNA-bd_sf"/>
</dbReference>
<dbReference type="InterPro" id="IPR006145">
    <property type="entry name" value="PsdUridine_synth_RsuA/RluA"/>
</dbReference>
<dbReference type="Gene3D" id="3.30.2350.10">
    <property type="entry name" value="Pseudouridine synthase"/>
    <property type="match status" value="1"/>
</dbReference>
<keyword evidence="2 5" id="KW-0413">Isomerase</keyword>
<feature type="active site" evidence="3">
    <location>
        <position position="142"/>
    </location>
</feature>
<feature type="domain" description="RNA-binding S4" evidence="6">
    <location>
        <begin position="19"/>
        <end position="83"/>
    </location>
</feature>
<dbReference type="SMART" id="SM00363">
    <property type="entry name" value="S4"/>
    <property type="match status" value="1"/>
</dbReference>
<dbReference type="EMBL" id="ATHJ01000119">
    <property type="protein sequence ID" value="EPR34178.1"/>
    <property type="molecule type" value="Genomic_DNA"/>
</dbReference>
<dbReference type="PROSITE" id="PS50889">
    <property type="entry name" value="S4"/>
    <property type="match status" value="1"/>
</dbReference>
<comment type="caution">
    <text evidence="7">The sequence shown here is derived from an EMBL/GenBank/DDBJ whole genome shotgun (WGS) entry which is preliminary data.</text>
</comment>
<dbReference type="InterPro" id="IPR006225">
    <property type="entry name" value="PsdUridine_synth_RluC/D"/>
</dbReference>
<keyword evidence="8" id="KW-1185">Reference proteome</keyword>
<reference evidence="7 8" key="1">
    <citation type="journal article" date="2013" name="Genome Announc.">
        <title>Draft genome sequences for three mercury-methylating, sulfate-reducing bacteria.</title>
        <authorList>
            <person name="Brown S.D."/>
            <person name="Hurt R.A.Jr."/>
            <person name="Gilmour C.C."/>
            <person name="Elias D.A."/>
        </authorList>
    </citation>
    <scope>NUCLEOTIDE SEQUENCE [LARGE SCALE GENOMIC DNA]</scope>
    <source>
        <strain evidence="7 8">DSM 2059</strain>
    </source>
</reference>
<dbReference type="InterPro" id="IPR002942">
    <property type="entry name" value="S4_RNA-bd"/>
</dbReference>
<dbReference type="STRING" id="897.B2D07_13790"/>
<dbReference type="EC" id="5.4.99.-" evidence="5"/>
<accession>S7UPD9</accession>
<dbReference type="CDD" id="cd02869">
    <property type="entry name" value="PseudoU_synth_RluA_like"/>
    <property type="match status" value="1"/>
</dbReference>
<comment type="catalytic activity">
    <reaction evidence="5">
        <text>a uridine in RNA = a pseudouridine in RNA</text>
        <dbReference type="Rhea" id="RHEA:48348"/>
        <dbReference type="Rhea" id="RHEA-COMP:12068"/>
        <dbReference type="Rhea" id="RHEA-COMP:12069"/>
        <dbReference type="ChEBI" id="CHEBI:65314"/>
        <dbReference type="ChEBI" id="CHEBI:65315"/>
    </reaction>
</comment>
<dbReference type="eggNOG" id="COG0564">
    <property type="taxonomic scope" value="Bacteria"/>
</dbReference>
<evidence type="ECO:0000313" key="7">
    <source>
        <dbReference type="EMBL" id="EPR34178.1"/>
    </source>
</evidence>
<dbReference type="CDD" id="cd00165">
    <property type="entry name" value="S4"/>
    <property type="match status" value="1"/>
</dbReference>
<comment type="similarity">
    <text evidence="1 5">Belongs to the pseudouridine synthase RluA family.</text>
</comment>
<dbReference type="RefSeq" id="WP_020878523.1">
    <property type="nucleotide sequence ID" value="NZ_ATHJ01000119.1"/>
</dbReference>
<dbReference type="PROSITE" id="PS01129">
    <property type="entry name" value="PSI_RLU"/>
    <property type="match status" value="1"/>
</dbReference>
<evidence type="ECO:0000256" key="4">
    <source>
        <dbReference type="PROSITE-ProRule" id="PRU00182"/>
    </source>
</evidence>
<dbReference type="GO" id="GO:0000455">
    <property type="term" value="P:enzyme-directed rRNA pseudouridine synthesis"/>
    <property type="evidence" value="ECO:0007669"/>
    <property type="project" value="UniProtKB-ARBA"/>
</dbReference>
<dbReference type="NCBIfam" id="TIGR00005">
    <property type="entry name" value="rluA_subfam"/>
    <property type="match status" value="1"/>
</dbReference>
<dbReference type="GO" id="GO:0003723">
    <property type="term" value="F:RNA binding"/>
    <property type="evidence" value="ECO:0007669"/>
    <property type="project" value="UniProtKB-KW"/>
</dbReference>
<evidence type="ECO:0000256" key="1">
    <source>
        <dbReference type="ARBA" id="ARBA00010876"/>
    </source>
</evidence>
<evidence type="ECO:0000256" key="5">
    <source>
        <dbReference type="RuleBase" id="RU362028"/>
    </source>
</evidence>
<organism evidence="7 8">
    <name type="scientific">Desulfococcus multivorans DSM 2059</name>
    <dbReference type="NCBI Taxonomy" id="1121405"/>
    <lineage>
        <taxon>Bacteria</taxon>
        <taxon>Pseudomonadati</taxon>
        <taxon>Thermodesulfobacteriota</taxon>
        <taxon>Desulfobacteria</taxon>
        <taxon>Desulfobacterales</taxon>
        <taxon>Desulfococcaceae</taxon>
        <taxon>Desulfococcus</taxon>
    </lineage>
</organism>
<protein>
    <recommendedName>
        <fullName evidence="5">Pseudouridine synthase</fullName>
        <ecNumber evidence="5">5.4.99.-</ecNumber>
    </recommendedName>
</protein>
<dbReference type="OrthoDB" id="128480at2"/>
<evidence type="ECO:0000259" key="6">
    <source>
        <dbReference type="SMART" id="SM00363"/>
    </source>
</evidence>
<evidence type="ECO:0000313" key="8">
    <source>
        <dbReference type="Proteomes" id="UP000014977"/>
    </source>
</evidence>
<dbReference type="SUPFAM" id="SSF55120">
    <property type="entry name" value="Pseudouridine synthase"/>
    <property type="match status" value="1"/>
</dbReference>
<dbReference type="SUPFAM" id="SSF55174">
    <property type="entry name" value="Alpha-L RNA-binding motif"/>
    <property type="match status" value="1"/>
</dbReference>
<dbReference type="GO" id="GO:0120159">
    <property type="term" value="F:rRNA pseudouridine synthase activity"/>
    <property type="evidence" value="ECO:0007669"/>
    <property type="project" value="UniProtKB-ARBA"/>
</dbReference>
<evidence type="ECO:0000256" key="2">
    <source>
        <dbReference type="ARBA" id="ARBA00023235"/>
    </source>
</evidence>
<dbReference type="PANTHER" id="PTHR21600">
    <property type="entry name" value="MITOCHONDRIAL RNA PSEUDOURIDINE SYNTHASE"/>
    <property type="match status" value="1"/>
</dbReference>
<dbReference type="InterPro" id="IPR050188">
    <property type="entry name" value="RluA_PseudoU_synthase"/>
</dbReference>
<keyword evidence="4" id="KW-0694">RNA-binding</keyword>